<comment type="caution">
    <text evidence="2">The sequence shown here is derived from an EMBL/GenBank/DDBJ whole genome shotgun (WGS) entry which is preliminary data.</text>
</comment>
<organism evidence="2 3">
    <name type="scientific">Brachionus plicatilis</name>
    <name type="common">Marine rotifer</name>
    <name type="synonym">Brachionus muelleri</name>
    <dbReference type="NCBI Taxonomy" id="10195"/>
    <lineage>
        <taxon>Eukaryota</taxon>
        <taxon>Metazoa</taxon>
        <taxon>Spiralia</taxon>
        <taxon>Gnathifera</taxon>
        <taxon>Rotifera</taxon>
        <taxon>Eurotatoria</taxon>
        <taxon>Monogononta</taxon>
        <taxon>Pseudotrocha</taxon>
        <taxon>Ploima</taxon>
        <taxon>Brachionidae</taxon>
        <taxon>Brachionus</taxon>
    </lineage>
</organism>
<keyword evidence="1" id="KW-0472">Membrane</keyword>
<protein>
    <submittedName>
        <fullName evidence="2">Uncharacterized protein</fullName>
    </submittedName>
</protein>
<sequence length="89" mass="10371">MRLSIYQTIMNPFSHSTSVIVLSNWKLYQTSNFLKLQFKTLLDASFLGSTILNFKKKKNSKIVIVYSIIEEISYFLPLLNGFYSEIHNT</sequence>
<evidence type="ECO:0000313" key="3">
    <source>
        <dbReference type="Proteomes" id="UP000276133"/>
    </source>
</evidence>
<gene>
    <name evidence="2" type="ORF">BpHYR1_012070</name>
</gene>
<accession>A0A3M7SSB2</accession>
<keyword evidence="1" id="KW-1133">Transmembrane helix</keyword>
<evidence type="ECO:0000313" key="2">
    <source>
        <dbReference type="EMBL" id="RNA38626.1"/>
    </source>
</evidence>
<keyword evidence="1" id="KW-0812">Transmembrane</keyword>
<dbReference type="AlphaFoldDB" id="A0A3M7SSB2"/>
<name>A0A3M7SSB2_BRAPC</name>
<dbReference type="EMBL" id="REGN01000846">
    <property type="protein sequence ID" value="RNA38626.1"/>
    <property type="molecule type" value="Genomic_DNA"/>
</dbReference>
<dbReference type="Proteomes" id="UP000276133">
    <property type="component" value="Unassembled WGS sequence"/>
</dbReference>
<reference evidence="2 3" key="1">
    <citation type="journal article" date="2018" name="Sci. Rep.">
        <title>Genomic signatures of local adaptation to the degree of environmental predictability in rotifers.</title>
        <authorList>
            <person name="Franch-Gras L."/>
            <person name="Hahn C."/>
            <person name="Garcia-Roger E.M."/>
            <person name="Carmona M.J."/>
            <person name="Serra M."/>
            <person name="Gomez A."/>
        </authorList>
    </citation>
    <scope>NUCLEOTIDE SEQUENCE [LARGE SCALE GENOMIC DNA]</scope>
    <source>
        <strain evidence="2">HYR1</strain>
    </source>
</reference>
<keyword evidence="3" id="KW-1185">Reference proteome</keyword>
<proteinExistence type="predicted"/>
<evidence type="ECO:0000256" key="1">
    <source>
        <dbReference type="SAM" id="Phobius"/>
    </source>
</evidence>
<feature type="transmembrane region" description="Helical" evidence="1">
    <location>
        <begin position="63"/>
        <end position="83"/>
    </location>
</feature>